<accession>A0A3B1AFT0</accession>
<evidence type="ECO:0000313" key="1">
    <source>
        <dbReference type="EMBL" id="VAW98337.1"/>
    </source>
</evidence>
<proteinExistence type="predicted"/>
<sequence>MNDYISDDSFRIELMKKAAEDAGMLLSFTVMEVLESNYEITSQAVTADQFYRVAAQNYQTLMLRHSMDLLIDQVTGLVNLQRASQDG</sequence>
<reference evidence="1" key="1">
    <citation type="submission" date="2018-06" db="EMBL/GenBank/DDBJ databases">
        <authorList>
            <person name="Zhirakovskaya E."/>
        </authorList>
    </citation>
    <scope>NUCLEOTIDE SEQUENCE</scope>
</reference>
<gene>
    <name evidence="1" type="ORF">MNBD_GAMMA21-1404</name>
</gene>
<dbReference type="EMBL" id="UOFR01000058">
    <property type="protein sequence ID" value="VAW98337.1"/>
    <property type="molecule type" value="Genomic_DNA"/>
</dbReference>
<name>A0A3B1AFT0_9ZZZZ</name>
<dbReference type="AlphaFoldDB" id="A0A3B1AFT0"/>
<organism evidence="1">
    <name type="scientific">hydrothermal vent metagenome</name>
    <dbReference type="NCBI Taxonomy" id="652676"/>
    <lineage>
        <taxon>unclassified sequences</taxon>
        <taxon>metagenomes</taxon>
        <taxon>ecological metagenomes</taxon>
    </lineage>
</organism>
<protein>
    <submittedName>
        <fullName evidence="1">Uncharacterized protein</fullName>
    </submittedName>
</protein>